<dbReference type="Proteomes" id="UP000637788">
    <property type="component" value="Unassembled WGS sequence"/>
</dbReference>
<accession>A0A917VHN2</accession>
<reference evidence="1" key="2">
    <citation type="submission" date="2020-09" db="EMBL/GenBank/DDBJ databases">
        <authorList>
            <person name="Sun Q."/>
            <person name="Ohkuma M."/>
        </authorList>
    </citation>
    <scope>NUCLEOTIDE SEQUENCE</scope>
    <source>
        <strain evidence="1">JCM 3035</strain>
    </source>
</reference>
<evidence type="ECO:0000313" key="2">
    <source>
        <dbReference type="Proteomes" id="UP000637788"/>
    </source>
</evidence>
<gene>
    <name evidence="1" type="ORF">GCM10010094_44540</name>
</gene>
<dbReference type="AlphaFoldDB" id="A0A917VHN2"/>
<comment type="caution">
    <text evidence="1">The sequence shown here is derived from an EMBL/GenBank/DDBJ whole genome shotgun (WGS) entry which is preliminary data.</text>
</comment>
<organism evidence="1 2">
    <name type="scientific">Streptomyces flaveus</name>
    <dbReference type="NCBI Taxonomy" id="66370"/>
    <lineage>
        <taxon>Bacteria</taxon>
        <taxon>Bacillati</taxon>
        <taxon>Actinomycetota</taxon>
        <taxon>Actinomycetes</taxon>
        <taxon>Kitasatosporales</taxon>
        <taxon>Streptomycetaceae</taxon>
        <taxon>Streptomyces</taxon>
        <taxon>Streptomyces aurantiacus group</taxon>
    </lineage>
</organism>
<evidence type="ECO:0000313" key="1">
    <source>
        <dbReference type="EMBL" id="GGK78473.1"/>
    </source>
</evidence>
<keyword evidence="2" id="KW-1185">Reference proteome</keyword>
<name>A0A917VHN2_9ACTN</name>
<sequence length="150" mass="16759">MRARRRGAPPQLSDAVAKPFCRGTRCEKCDTFRESVTLFVECMPGSRVTGRIRQGVAHLRPGTEPCRPLPTPPRLPAHWAHVGARLLGRPRLALGDRDSALESLEEAWGVAPEMARVHPMSQELMRVLTSLHRRSNPRLTRLAKRAGVPF</sequence>
<protein>
    <submittedName>
        <fullName evidence="1">Uncharacterized protein</fullName>
    </submittedName>
</protein>
<proteinExistence type="predicted"/>
<dbReference type="EMBL" id="BMPQ01000010">
    <property type="protein sequence ID" value="GGK78473.1"/>
    <property type="molecule type" value="Genomic_DNA"/>
</dbReference>
<reference evidence="1" key="1">
    <citation type="journal article" date="2014" name="Int. J. Syst. Evol. Microbiol.">
        <title>Complete genome sequence of Corynebacterium casei LMG S-19264T (=DSM 44701T), isolated from a smear-ripened cheese.</title>
        <authorList>
            <consortium name="US DOE Joint Genome Institute (JGI-PGF)"/>
            <person name="Walter F."/>
            <person name="Albersmeier A."/>
            <person name="Kalinowski J."/>
            <person name="Ruckert C."/>
        </authorList>
    </citation>
    <scope>NUCLEOTIDE SEQUENCE</scope>
    <source>
        <strain evidence="1">JCM 3035</strain>
    </source>
</reference>